<dbReference type="WBParaSite" id="RSKR_0001076200.1">
    <property type="protein sequence ID" value="RSKR_0001076200.1"/>
    <property type="gene ID" value="RSKR_0001076200"/>
</dbReference>
<name>A0AC35UDZ2_9BILA</name>
<evidence type="ECO:0000313" key="2">
    <source>
        <dbReference type="WBParaSite" id="RSKR_0001076200.1"/>
    </source>
</evidence>
<reference evidence="2" key="1">
    <citation type="submission" date="2016-11" db="UniProtKB">
        <authorList>
            <consortium name="WormBaseParasite"/>
        </authorList>
    </citation>
    <scope>IDENTIFICATION</scope>
    <source>
        <strain evidence="2">KR3021</strain>
    </source>
</reference>
<proteinExistence type="predicted"/>
<evidence type="ECO:0000313" key="1">
    <source>
        <dbReference type="Proteomes" id="UP000095286"/>
    </source>
</evidence>
<accession>A0AC35UDZ2</accession>
<dbReference type="Proteomes" id="UP000095286">
    <property type="component" value="Unplaced"/>
</dbReference>
<protein>
    <submittedName>
        <fullName evidence="2">GIY-YIG domain-containing protein</fullName>
    </submittedName>
</protein>
<sequence>MYFLLVCRAHYQYPERFWELFHIIWSRVKIITRMEKKFKCSHCDYKGCDPTHMTNFTCDKSQLYLEKKRKEMEKLVQGKDKTQSREEYVKFLHELIKRDCKVDKHLNDVNALAGNHYVYVFLNQFEKRYYIGMTDYKIRRFSGHRSEAGMSKFRYFKMSKKVTEMWNDFGSKKGVVTVLSLGGLSFRYACIIERCLIACTPNVTNLSVGTVADAALNLFPFDVIEEMGWYFMDLILKENCKTTIEKPVPPVFNESDATSKTKFQCFECERYFLSQHILSEHLRYRVCNGLFKKAEDFNKNTTAAVVKRKLDDLNLADTQVSNVTRRDCDIYLFIHPSITERELEDAELAKQYVIYVGQSTNFRKRMFCHMTDYNRSDKLKFLFDTKEKAMNKIFRDGKKVIVLKKAYAEKKHAENVETILIDYFRNVTTNSDSGKLSYQIVSLMFPEKNNEVAKLIFQEIIDAGDRSFLSSKIQQG</sequence>
<organism evidence="1 2">
    <name type="scientific">Rhabditophanes sp. KR3021</name>
    <dbReference type="NCBI Taxonomy" id="114890"/>
    <lineage>
        <taxon>Eukaryota</taxon>
        <taxon>Metazoa</taxon>
        <taxon>Ecdysozoa</taxon>
        <taxon>Nematoda</taxon>
        <taxon>Chromadorea</taxon>
        <taxon>Rhabditida</taxon>
        <taxon>Tylenchina</taxon>
        <taxon>Panagrolaimomorpha</taxon>
        <taxon>Strongyloidoidea</taxon>
        <taxon>Alloionematidae</taxon>
        <taxon>Rhabditophanes</taxon>
    </lineage>
</organism>